<comment type="subcellular location">
    <subcellularLocation>
        <location evidence="1">Membrane</location>
        <topology evidence="1">Single-pass type I membrane protein</topology>
    </subcellularLocation>
</comment>
<dbReference type="Pfam" id="PF00041">
    <property type="entry name" value="fn3"/>
    <property type="match status" value="2"/>
</dbReference>
<proteinExistence type="predicted"/>
<keyword evidence="3" id="KW-0472">Membrane</keyword>
<feature type="region of interest" description="Disordered" evidence="2">
    <location>
        <begin position="401"/>
        <end position="440"/>
    </location>
</feature>
<organism evidence="4 5">
    <name type="scientific">Paramuricea clavata</name>
    <name type="common">Red gorgonian</name>
    <name type="synonym">Violescent sea-whip</name>
    <dbReference type="NCBI Taxonomy" id="317549"/>
    <lineage>
        <taxon>Eukaryota</taxon>
        <taxon>Metazoa</taxon>
        <taxon>Cnidaria</taxon>
        <taxon>Anthozoa</taxon>
        <taxon>Octocorallia</taxon>
        <taxon>Malacalcyonacea</taxon>
        <taxon>Plexauridae</taxon>
        <taxon>Paramuricea</taxon>
    </lineage>
</organism>
<dbReference type="CDD" id="cd00063">
    <property type="entry name" value="FN3"/>
    <property type="match status" value="2"/>
</dbReference>
<evidence type="ECO:0000256" key="1">
    <source>
        <dbReference type="ARBA" id="ARBA00004479"/>
    </source>
</evidence>
<sequence length="554" mass="59763">PSGPPTSVYVTGIGPRILQIFWQPPEAKKQNGDIIGYRLCVKEKRFLSPCRKYVTTTQMMHTVDELKPYTVYNIHVEAKTALGYGPAQYLDHRSGQAAPSAPPKDVAIRSVSSDSIEIVWGAPDIETQNGIIVMYEVTVYQEMSDSKVQKITSSSMRANTTLWKVYDLSSLTDYIFHIKAGTAEGFGPAVIIHKRSDGRIGQPDKFSEGKLTAGGIAGGSIMLVVLITGLILSILWNKGMLPHTSEPAVTAVKIHASDSVYSEMNDYDAPKQKVQNHITGEELYGTAGENIYSTGKTIPHPEIYAPVANVVGQDIYGTSVTATMQDIYSTAPPGMDIYGTAQQVINGNALQSGGDINGIRKSNTILPIIPRPSVLPPVVPLEATLSSGFVRLSSTRLNDPDFNLDPKSRSNTTQNLSSIASNATSPPVPHMGTGIQSTRSATSTAVIPQPSKFTPIMSTLAPAIKVDTASSRVSSNPLSNMHKPNGIESFGTPSTRHHSTMQRNFIDLTSSHNPQETRHIAASSKLIPEISHQPSIPIPSISKKRKSTVPTVDL</sequence>
<dbReference type="InterPro" id="IPR036116">
    <property type="entry name" value="FN3_sf"/>
</dbReference>
<dbReference type="InterPro" id="IPR050713">
    <property type="entry name" value="RTP_Phos/Ushers"/>
</dbReference>
<dbReference type="GO" id="GO:0016020">
    <property type="term" value="C:membrane"/>
    <property type="evidence" value="ECO:0007669"/>
    <property type="project" value="UniProtKB-SubCell"/>
</dbReference>
<evidence type="ECO:0000256" key="3">
    <source>
        <dbReference type="SAM" id="Phobius"/>
    </source>
</evidence>
<keyword evidence="3" id="KW-0812">Transmembrane</keyword>
<accession>A0A7D9IFU2</accession>
<evidence type="ECO:0000256" key="2">
    <source>
        <dbReference type="SAM" id="MobiDB-lite"/>
    </source>
</evidence>
<evidence type="ECO:0000313" key="4">
    <source>
        <dbReference type="EMBL" id="CAB4007836.1"/>
    </source>
</evidence>
<feature type="compositionally biased region" description="Low complexity" evidence="2">
    <location>
        <begin position="527"/>
        <end position="541"/>
    </location>
</feature>
<dbReference type="PROSITE" id="PS50853">
    <property type="entry name" value="FN3"/>
    <property type="match status" value="2"/>
</dbReference>
<dbReference type="Gene3D" id="2.60.40.10">
    <property type="entry name" value="Immunoglobulins"/>
    <property type="match status" value="2"/>
</dbReference>
<comment type="caution">
    <text evidence="4">The sequence shown here is derived from an EMBL/GenBank/DDBJ whole genome shotgun (WGS) entry which is preliminary data.</text>
</comment>
<evidence type="ECO:0000313" key="5">
    <source>
        <dbReference type="Proteomes" id="UP001152795"/>
    </source>
</evidence>
<feature type="non-terminal residue" evidence="4">
    <location>
        <position position="554"/>
    </location>
</feature>
<dbReference type="SUPFAM" id="SSF49265">
    <property type="entry name" value="Fibronectin type III"/>
    <property type="match status" value="1"/>
</dbReference>
<dbReference type="SMART" id="SM00060">
    <property type="entry name" value="FN3"/>
    <property type="match status" value="2"/>
</dbReference>
<dbReference type="InterPro" id="IPR013783">
    <property type="entry name" value="Ig-like_fold"/>
</dbReference>
<dbReference type="PANTHER" id="PTHR46957:SF6">
    <property type="entry name" value="PROTEIN-TYROSINE-PHOSPHATASE"/>
    <property type="match status" value="1"/>
</dbReference>
<feature type="compositionally biased region" description="Polar residues" evidence="2">
    <location>
        <begin position="409"/>
        <end position="425"/>
    </location>
</feature>
<gene>
    <name evidence="4" type="ORF">PACLA_8A015569</name>
</gene>
<dbReference type="AlphaFoldDB" id="A0A7D9IFU2"/>
<reference evidence="4" key="1">
    <citation type="submission" date="2020-04" db="EMBL/GenBank/DDBJ databases">
        <authorList>
            <person name="Alioto T."/>
            <person name="Alioto T."/>
            <person name="Gomez Garrido J."/>
        </authorList>
    </citation>
    <scope>NUCLEOTIDE SEQUENCE</scope>
    <source>
        <strain evidence="4">A484AB</strain>
    </source>
</reference>
<name>A0A7D9IFU2_PARCT</name>
<keyword evidence="3" id="KW-1133">Transmembrane helix</keyword>
<dbReference type="InterPro" id="IPR003961">
    <property type="entry name" value="FN3_dom"/>
</dbReference>
<dbReference type="OrthoDB" id="5969272at2759"/>
<feature type="region of interest" description="Disordered" evidence="2">
    <location>
        <begin position="526"/>
        <end position="554"/>
    </location>
</feature>
<dbReference type="Proteomes" id="UP001152795">
    <property type="component" value="Unassembled WGS sequence"/>
</dbReference>
<feature type="transmembrane region" description="Helical" evidence="3">
    <location>
        <begin position="211"/>
        <end position="236"/>
    </location>
</feature>
<keyword evidence="5" id="KW-1185">Reference proteome</keyword>
<dbReference type="EMBL" id="CACRXK020005930">
    <property type="protein sequence ID" value="CAB4007836.1"/>
    <property type="molecule type" value="Genomic_DNA"/>
</dbReference>
<protein>
    <submittedName>
        <fullName evidence="4">Down syndrome cell adhesion molecule homolog isoform X2</fullName>
    </submittedName>
</protein>
<dbReference type="PANTHER" id="PTHR46957">
    <property type="entry name" value="CYTOKINE RECEPTOR"/>
    <property type="match status" value="1"/>
</dbReference>